<evidence type="ECO:0000256" key="5">
    <source>
        <dbReference type="SAM" id="MobiDB-lite"/>
    </source>
</evidence>
<protein>
    <submittedName>
        <fullName evidence="6">PhyH-domain-containing protein</fullName>
    </submittedName>
</protein>
<name>A0A139A8Y6_GONPJ</name>
<dbReference type="InterPro" id="IPR008775">
    <property type="entry name" value="Phytyl_CoA_dOase-like"/>
</dbReference>
<dbReference type="GO" id="GO:0046872">
    <property type="term" value="F:metal ion binding"/>
    <property type="evidence" value="ECO:0007669"/>
    <property type="project" value="UniProtKB-KW"/>
</dbReference>
<evidence type="ECO:0000313" key="6">
    <source>
        <dbReference type="EMBL" id="KXS13197.1"/>
    </source>
</evidence>
<feature type="region of interest" description="Disordered" evidence="5">
    <location>
        <begin position="331"/>
        <end position="355"/>
    </location>
</feature>
<evidence type="ECO:0000313" key="7">
    <source>
        <dbReference type="Proteomes" id="UP000070544"/>
    </source>
</evidence>
<evidence type="ECO:0000256" key="1">
    <source>
        <dbReference type="ARBA" id="ARBA00001962"/>
    </source>
</evidence>
<feature type="region of interest" description="Disordered" evidence="5">
    <location>
        <begin position="1"/>
        <end position="24"/>
    </location>
</feature>
<feature type="compositionally biased region" description="Basic and acidic residues" evidence="5">
    <location>
        <begin position="13"/>
        <end position="23"/>
    </location>
</feature>
<dbReference type="PANTHER" id="PTHR20883">
    <property type="entry name" value="PHYTANOYL-COA DIOXYGENASE DOMAIN CONTAINING 1"/>
    <property type="match status" value="1"/>
</dbReference>
<evidence type="ECO:0000256" key="4">
    <source>
        <dbReference type="ARBA" id="ARBA00023004"/>
    </source>
</evidence>
<dbReference type="Proteomes" id="UP000070544">
    <property type="component" value="Unassembled WGS sequence"/>
</dbReference>
<keyword evidence="3" id="KW-0479">Metal-binding</keyword>
<proteinExistence type="inferred from homology"/>
<dbReference type="SUPFAM" id="SSF51197">
    <property type="entry name" value="Clavaminate synthase-like"/>
    <property type="match status" value="1"/>
</dbReference>
<dbReference type="OrthoDB" id="445007at2759"/>
<dbReference type="Gene3D" id="2.60.120.620">
    <property type="entry name" value="q2cbj1_9rhob like domain"/>
    <property type="match status" value="1"/>
</dbReference>
<gene>
    <name evidence="6" type="ORF">M427DRAFT_58913</name>
</gene>
<dbReference type="AlphaFoldDB" id="A0A139A8Y6"/>
<feature type="compositionally biased region" description="Polar residues" evidence="5">
    <location>
        <begin position="1"/>
        <end position="12"/>
    </location>
</feature>
<sequence>MTAPSTRSGYDSSKSRQKLDAHYASDQLHQSMNNLGSVYNSGDEIPLVPYDVPTGKSEFVYDVDPKLEREDPEIFRLLMDGYVVLPKVLSSAYISQVRRALDPILDETPFGRNDFEGLRTRRIYALMGRSKETYHLPMHPRVTRILDKVLLPNYLLSVYQAIQIYPGESSQSLHSDDSVVRIPRPRRFQMVATIWALDDFMSENGATVVVPGSHTWGAGRKPIPGKDRIIPLVMERGSVVVCLGTTWHGGGANVSKSSRLAVTAQYCEPYLRPYENHFLITPPALVPQLPKKLQSLLGYSVHKPFMGMVAGEHPLKRLDENGAGGVRWFEPGGQMVEDEQGSAPNGDSGAGRSKI</sequence>
<evidence type="ECO:0000256" key="3">
    <source>
        <dbReference type="ARBA" id="ARBA00022723"/>
    </source>
</evidence>
<keyword evidence="4" id="KW-0408">Iron</keyword>
<evidence type="ECO:0000256" key="2">
    <source>
        <dbReference type="ARBA" id="ARBA00005830"/>
    </source>
</evidence>
<keyword evidence="7" id="KW-1185">Reference proteome</keyword>
<reference evidence="6 7" key="1">
    <citation type="journal article" date="2015" name="Genome Biol. Evol.">
        <title>Phylogenomic analyses indicate that early fungi evolved digesting cell walls of algal ancestors of land plants.</title>
        <authorList>
            <person name="Chang Y."/>
            <person name="Wang S."/>
            <person name="Sekimoto S."/>
            <person name="Aerts A.L."/>
            <person name="Choi C."/>
            <person name="Clum A."/>
            <person name="LaButti K.M."/>
            <person name="Lindquist E.A."/>
            <person name="Yee Ngan C."/>
            <person name="Ohm R.A."/>
            <person name="Salamov A.A."/>
            <person name="Grigoriev I.V."/>
            <person name="Spatafora J.W."/>
            <person name="Berbee M.L."/>
        </authorList>
    </citation>
    <scope>NUCLEOTIDE SEQUENCE [LARGE SCALE GENOMIC DNA]</scope>
    <source>
        <strain evidence="6 7">JEL478</strain>
    </source>
</reference>
<dbReference type="EMBL" id="KQ965781">
    <property type="protein sequence ID" value="KXS13197.1"/>
    <property type="molecule type" value="Genomic_DNA"/>
</dbReference>
<accession>A0A139A8Y6</accession>
<dbReference type="OMA" id="AATIQYC"/>
<dbReference type="PANTHER" id="PTHR20883:SF15">
    <property type="entry name" value="PHYTANOYL-COA DIOXYGENASE DOMAIN-CONTAINING PROTEIN 1"/>
    <property type="match status" value="1"/>
</dbReference>
<dbReference type="Pfam" id="PF05721">
    <property type="entry name" value="PhyH"/>
    <property type="match status" value="1"/>
</dbReference>
<comment type="similarity">
    <text evidence="2">Belongs to the PhyH family.</text>
</comment>
<comment type="cofactor">
    <cofactor evidence="1">
        <name>Fe cation</name>
        <dbReference type="ChEBI" id="CHEBI:24875"/>
    </cofactor>
</comment>
<organism evidence="6 7">
    <name type="scientific">Gonapodya prolifera (strain JEL478)</name>
    <name type="common">Monoblepharis prolifera</name>
    <dbReference type="NCBI Taxonomy" id="1344416"/>
    <lineage>
        <taxon>Eukaryota</taxon>
        <taxon>Fungi</taxon>
        <taxon>Fungi incertae sedis</taxon>
        <taxon>Chytridiomycota</taxon>
        <taxon>Chytridiomycota incertae sedis</taxon>
        <taxon>Monoblepharidomycetes</taxon>
        <taxon>Monoblepharidales</taxon>
        <taxon>Gonapodyaceae</taxon>
        <taxon>Gonapodya</taxon>
    </lineage>
</organism>